<dbReference type="PANTHER" id="PTHR42943">
    <property type="entry name" value="GLUTATHIONE S-TRANSFERASE KAPPA"/>
    <property type="match status" value="1"/>
</dbReference>
<evidence type="ECO:0000313" key="2">
    <source>
        <dbReference type="EMBL" id="TWX59668.1"/>
    </source>
</evidence>
<keyword evidence="4" id="KW-1185">Reference proteome</keyword>
<feature type="domain" description="DSBA-like thioredoxin" evidence="1">
    <location>
        <begin position="276"/>
        <end position="459"/>
    </location>
</feature>
<dbReference type="InterPro" id="IPR051924">
    <property type="entry name" value="GST_Kappa/NadH"/>
</dbReference>
<name>A0A5C6QKC3_9GAMM</name>
<protein>
    <recommendedName>
        <fullName evidence="1">DSBA-like thioredoxin domain-containing protein</fullName>
    </recommendedName>
</protein>
<evidence type="ECO:0000313" key="3">
    <source>
        <dbReference type="EMBL" id="TWX69395.1"/>
    </source>
</evidence>
<dbReference type="InterPro" id="IPR001853">
    <property type="entry name" value="DSBA-like_thioredoxin_dom"/>
</dbReference>
<dbReference type="Proteomes" id="UP000321917">
    <property type="component" value="Unassembled WGS sequence"/>
</dbReference>
<proteinExistence type="predicted"/>
<dbReference type="InterPro" id="IPR036249">
    <property type="entry name" value="Thioredoxin-like_sf"/>
</dbReference>
<evidence type="ECO:0000259" key="1">
    <source>
        <dbReference type="Pfam" id="PF01323"/>
    </source>
</evidence>
<dbReference type="GO" id="GO:0016491">
    <property type="term" value="F:oxidoreductase activity"/>
    <property type="evidence" value="ECO:0007669"/>
    <property type="project" value="InterPro"/>
</dbReference>
<dbReference type="EMBL" id="VOLR01000011">
    <property type="protein sequence ID" value="TWX59668.1"/>
    <property type="molecule type" value="Genomic_DNA"/>
</dbReference>
<sequence>MFIMASILREYSYHVRNANNKSINHHIKFREWVIFTKIFTWFKVKLIRSDKRAWLLKLRYFTVPNWFRKTPVAEVYLALNDPYSFMLIQVLPELEQRFNIQFKLFLVYESVPGVTIDPKLMRTWAIKDANFIAEQYQLKKITQQPTQESLFTGQQMWQLRPKTLDNAWQLFQQTWLNEFDYYYHASTPVINYQIKNLMRLVKQGHYLPSSIFIAGQWFVGIDRLEHLEKRLADFGLAKDDSIAVYQKNKLVFAERPAKDSAADIADIADIADRPILEAFISLRSPYSYIGLLQAEKLSQHYHIPLKIKPLLPLVMRGLTITENKQRYAVFDASREAKKLNIPFTGIADPLGQGIFNAFQIFSYAEQQNKELAFIKSAFKAIYVDGLNLSHKSVIESLCQQHEINYLQALEYNNEHDWQQWSDTNQSTLDGMGLWGAPCFRFQDVICWGQDRLAQIEQAIIVS</sequence>
<gene>
    <name evidence="2" type="ORF">ESZ26_09540</name>
    <name evidence="3" type="ORF">ESZ27_05540</name>
</gene>
<dbReference type="AlphaFoldDB" id="A0A5C6QKC3"/>
<comment type="caution">
    <text evidence="3">The sequence shown here is derived from an EMBL/GenBank/DDBJ whole genome shotgun (WGS) entry which is preliminary data.</text>
</comment>
<accession>A0A5C6QKC3</accession>
<reference evidence="3 5" key="1">
    <citation type="submission" date="2019-07" db="EMBL/GenBank/DDBJ databases">
        <title>Genomes of sea-ice associated Colwellia species.</title>
        <authorList>
            <person name="Bowman J.P."/>
        </authorList>
    </citation>
    <scope>NUCLEOTIDE SEQUENCE [LARGE SCALE GENOMIC DNA]</scope>
    <source>
        <strain evidence="2 4">ACAM 607</strain>
        <strain evidence="3 5">IC036</strain>
    </source>
</reference>
<dbReference type="SUPFAM" id="SSF52833">
    <property type="entry name" value="Thioredoxin-like"/>
    <property type="match status" value="1"/>
</dbReference>
<dbReference type="OrthoDB" id="5244108at2"/>
<dbReference type="EMBL" id="VOLQ01000007">
    <property type="protein sequence ID" value="TWX69395.1"/>
    <property type="molecule type" value="Genomic_DNA"/>
</dbReference>
<dbReference type="Proteomes" id="UP000321525">
    <property type="component" value="Unassembled WGS sequence"/>
</dbReference>
<evidence type="ECO:0000313" key="4">
    <source>
        <dbReference type="Proteomes" id="UP000321525"/>
    </source>
</evidence>
<dbReference type="Gene3D" id="3.40.30.10">
    <property type="entry name" value="Glutaredoxin"/>
    <property type="match status" value="1"/>
</dbReference>
<dbReference type="PANTHER" id="PTHR42943:SF2">
    <property type="entry name" value="GLUTATHIONE S-TRANSFERASE KAPPA 1"/>
    <property type="match status" value="1"/>
</dbReference>
<evidence type="ECO:0000313" key="5">
    <source>
        <dbReference type="Proteomes" id="UP000321917"/>
    </source>
</evidence>
<organism evidence="3 5">
    <name type="scientific">Colwellia hornerae</name>
    <dbReference type="NCBI Taxonomy" id="89402"/>
    <lineage>
        <taxon>Bacteria</taxon>
        <taxon>Pseudomonadati</taxon>
        <taxon>Pseudomonadota</taxon>
        <taxon>Gammaproteobacteria</taxon>
        <taxon>Alteromonadales</taxon>
        <taxon>Colwelliaceae</taxon>
        <taxon>Colwellia</taxon>
    </lineage>
</organism>
<dbReference type="Pfam" id="PF01323">
    <property type="entry name" value="DSBA"/>
    <property type="match status" value="1"/>
</dbReference>